<gene>
    <name evidence="1" type="ORF">METZ01_LOCUS506549</name>
</gene>
<evidence type="ECO:0000313" key="1">
    <source>
        <dbReference type="EMBL" id="SVE53695.1"/>
    </source>
</evidence>
<accession>A0A383EBF9</accession>
<sequence>MKKLILLSILLIVGCSTMRNIYQKEFRAEKSTAFFQIGMTEEEFIRKNPSITEKLNESSEFTTYIESEPKYRYIWGKAIPQAFEEYMFEFKNDTLIAVYRGRNNFNREIDYSKYPNSKPK</sequence>
<proteinExistence type="predicted"/>
<organism evidence="1">
    <name type="scientific">marine metagenome</name>
    <dbReference type="NCBI Taxonomy" id="408172"/>
    <lineage>
        <taxon>unclassified sequences</taxon>
        <taxon>metagenomes</taxon>
        <taxon>ecological metagenomes</taxon>
    </lineage>
</organism>
<protein>
    <submittedName>
        <fullName evidence="1">Uncharacterized protein</fullName>
    </submittedName>
</protein>
<dbReference type="PROSITE" id="PS51257">
    <property type="entry name" value="PROKAR_LIPOPROTEIN"/>
    <property type="match status" value="1"/>
</dbReference>
<dbReference type="AlphaFoldDB" id="A0A383EBF9"/>
<dbReference type="EMBL" id="UINC01224181">
    <property type="protein sequence ID" value="SVE53695.1"/>
    <property type="molecule type" value="Genomic_DNA"/>
</dbReference>
<name>A0A383EBF9_9ZZZZ</name>
<reference evidence="1" key="1">
    <citation type="submission" date="2018-05" db="EMBL/GenBank/DDBJ databases">
        <authorList>
            <person name="Lanie J.A."/>
            <person name="Ng W.-L."/>
            <person name="Kazmierczak K.M."/>
            <person name="Andrzejewski T.M."/>
            <person name="Davidsen T.M."/>
            <person name="Wayne K.J."/>
            <person name="Tettelin H."/>
            <person name="Glass J.I."/>
            <person name="Rusch D."/>
            <person name="Podicherti R."/>
            <person name="Tsui H.-C.T."/>
            <person name="Winkler M.E."/>
        </authorList>
    </citation>
    <scope>NUCLEOTIDE SEQUENCE</scope>
</reference>